<feature type="compositionally biased region" description="Basic and acidic residues" evidence="1">
    <location>
        <begin position="188"/>
        <end position="197"/>
    </location>
</feature>
<organism evidence="2 3">
    <name type="scientific">Sporormia fimetaria CBS 119925</name>
    <dbReference type="NCBI Taxonomy" id="1340428"/>
    <lineage>
        <taxon>Eukaryota</taxon>
        <taxon>Fungi</taxon>
        <taxon>Dikarya</taxon>
        <taxon>Ascomycota</taxon>
        <taxon>Pezizomycotina</taxon>
        <taxon>Dothideomycetes</taxon>
        <taxon>Pleosporomycetidae</taxon>
        <taxon>Pleosporales</taxon>
        <taxon>Sporormiaceae</taxon>
        <taxon>Sporormia</taxon>
    </lineage>
</organism>
<dbReference type="EMBL" id="MU006584">
    <property type="protein sequence ID" value="KAF2745072.1"/>
    <property type="molecule type" value="Genomic_DNA"/>
</dbReference>
<feature type="region of interest" description="Disordered" evidence="1">
    <location>
        <begin position="104"/>
        <end position="231"/>
    </location>
</feature>
<evidence type="ECO:0000313" key="2">
    <source>
        <dbReference type="EMBL" id="KAF2745072.1"/>
    </source>
</evidence>
<dbReference type="Pfam" id="PF11595">
    <property type="entry name" value="DUF3245"/>
    <property type="match status" value="1"/>
</dbReference>
<keyword evidence="3" id="KW-1185">Reference proteome</keyword>
<feature type="compositionally biased region" description="Basic residues" evidence="1">
    <location>
        <begin position="146"/>
        <end position="156"/>
    </location>
</feature>
<evidence type="ECO:0000256" key="1">
    <source>
        <dbReference type="SAM" id="MobiDB-lite"/>
    </source>
</evidence>
<dbReference type="InterPro" id="IPR021641">
    <property type="entry name" value="DUF3245"/>
</dbReference>
<dbReference type="OrthoDB" id="3438340at2759"/>
<feature type="compositionally biased region" description="Basic and acidic residues" evidence="1">
    <location>
        <begin position="207"/>
        <end position="225"/>
    </location>
</feature>
<sequence>MPKRERDLAGDVLRNRFNIGFAKREKLLGSLMGLDAEAEPRDEDQAEKLGDDEDDLAAVGYEHVGLGAKVPKHVLDGNGKLPRRTPGANDQLLRQLLGNKGAKAHIAARKESILAKGRAPEPRKPFRAPKPAESEDEDEGRAATFKSKRRKTTKSVKRVEDDDVSEGQTTLAEKITVAESELEEPPNDTEKASKDAGNETDDAEPVQETRAKPKSFLDEVLAERSTRKKKK</sequence>
<reference evidence="2" key="1">
    <citation type="journal article" date="2020" name="Stud. Mycol.">
        <title>101 Dothideomycetes genomes: a test case for predicting lifestyles and emergence of pathogens.</title>
        <authorList>
            <person name="Haridas S."/>
            <person name="Albert R."/>
            <person name="Binder M."/>
            <person name="Bloem J."/>
            <person name="Labutti K."/>
            <person name="Salamov A."/>
            <person name="Andreopoulos B."/>
            <person name="Baker S."/>
            <person name="Barry K."/>
            <person name="Bills G."/>
            <person name="Bluhm B."/>
            <person name="Cannon C."/>
            <person name="Castanera R."/>
            <person name="Culley D."/>
            <person name="Daum C."/>
            <person name="Ezra D."/>
            <person name="Gonzalez J."/>
            <person name="Henrissat B."/>
            <person name="Kuo A."/>
            <person name="Liang C."/>
            <person name="Lipzen A."/>
            <person name="Lutzoni F."/>
            <person name="Magnuson J."/>
            <person name="Mondo S."/>
            <person name="Nolan M."/>
            <person name="Ohm R."/>
            <person name="Pangilinan J."/>
            <person name="Park H.-J."/>
            <person name="Ramirez L."/>
            <person name="Alfaro M."/>
            <person name="Sun H."/>
            <person name="Tritt A."/>
            <person name="Yoshinaga Y."/>
            <person name="Zwiers L.-H."/>
            <person name="Turgeon B."/>
            <person name="Goodwin S."/>
            <person name="Spatafora J."/>
            <person name="Crous P."/>
            <person name="Grigoriev I."/>
        </authorList>
    </citation>
    <scope>NUCLEOTIDE SEQUENCE</scope>
    <source>
        <strain evidence="2">CBS 119925</strain>
    </source>
</reference>
<name>A0A6A6V3B4_9PLEO</name>
<evidence type="ECO:0000313" key="3">
    <source>
        <dbReference type="Proteomes" id="UP000799440"/>
    </source>
</evidence>
<protein>
    <submittedName>
        <fullName evidence="2">Uncharacterized protein</fullName>
    </submittedName>
</protein>
<dbReference type="AlphaFoldDB" id="A0A6A6V3B4"/>
<accession>A0A6A6V3B4</accession>
<dbReference type="Proteomes" id="UP000799440">
    <property type="component" value="Unassembled WGS sequence"/>
</dbReference>
<proteinExistence type="predicted"/>
<gene>
    <name evidence="2" type="ORF">M011DRAFT_386093</name>
</gene>
<feature type="non-terminal residue" evidence="2">
    <location>
        <position position="231"/>
    </location>
</feature>
<feature type="compositionally biased region" description="Basic and acidic residues" evidence="1">
    <location>
        <begin position="108"/>
        <end position="124"/>
    </location>
</feature>